<dbReference type="OrthoDB" id="9810755at2"/>
<feature type="domain" description="DUF2520" evidence="2">
    <location>
        <begin position="122"/>
        <end position="246"/>
    </location>
</feature>
<accession>A0A1M6L4E2</accession>
<dbReference type="InterPro" id="IPR036291">
    <property type="entry name" value="NAD(P)-bd_dom_sf"/>
</dbReference>
<organism evidence="3 4">
    <name type="scientific">Arenibacter nanhaiticus</name>
    <dbReference type="NCBI Taxonomy" id="558155"/>
    <lineage>
        <taxon>Bacteria</taxon>
        <taxon>Pseudomonadati</taxon>
        <taxon>Bacteroidota</taxon>
        <taxon>Flavobacteriia</taxon>
        <taxon>Flavobacteriales</taxon>
        <taxon>Flavobacteriaceae</taxon>
        <taxon>Arenibacter</taxon>
    </lineage>
</organism>
<feature type="domain" description="Pyrroline-5-carboxylate reductase catalytic N-terminal" evidence="1">
    <location>
        <begin position="4"/>
        <end position="85"/>
    </location>
</feature>
<dbReference type="Gene3D" id="1.10.1040.20">
    <property type="entry name" value="ProC-like, C-terminal domain"/>
    <property type="match status" value="1"/>
</dbReference>
<proteinExistence type="predicted"/>
<dbReference type="SUPFAM" id="SSF51735">
    <property type="entry name" value="NAD(P)-binding Rossmann-fold domains"/>
    <property type="match status" value="1"/>
</dbReference>
<dbReference type="AlphaFoldDB" id="A0A1M6L4E2"/>
<dbReference type="InterPro" id="IPR018931">
    <property type="entry name" value="DUF2520"/>
</dbReference>
<name>A0A1M6L4E2_9FLAO</name>
<evidence type="ECO:0000313" key="3">
    <source>
        <dbReference type="EMBL" id="SHJ65984.1"/>
    </source>
</evidence>
<evidence type="ECO:0000313" key="4">
    <source>
        <dbReference type="Proteomes" id="UP000184231"/>
    </source>
</evidence>
<dbReference type="InterPro" id="IPR028939">
    <property type="entry name" value="P5C_Rdtase_cat_N"/>
</dbReference>
<dbReference type="RefSeq" id="WP_072765532.1">
    <property type="nucleotide sequence ID" value="NZ_FQYX01000029.1"/>
</dbReference>
<evidence type="ECO:0000259" key="2">
    <source>
        <dbReference type="Pfam" id="PF10728"/>
    </source>
</evidence>
<dbReference type="Pfam" id="PF10728">
    <property type="entry name" value="DUF2520"/>
    <property type="match status" value="1"/>
</dbReference>
<evidence type="ECO:0000259" key="1">
    <source>
        <dbReference type="Pfam" id="PF03807"/>
    </source>
</evidence>
<dbReference type="InterPro" id="IPR037108">
    <property type="entry name" value="TM1727-like_C_sf"/>
</dbReference>
<dbReference type="PANTHER" id="PTHR40459">
    <property type="entry name" value="CONSERVED HYPOTHETICAL ALANINE AND LEUCINE RICH PROTEIN"/>
    <property type="match status" value="1"/>
</dbReference>
<dbReference type="STRING" id="558155.SAMN04487911_12939"/>
<reference evidence="3 4" key="1">
    <citation type="submission" date="2016-11" db="EMBL/GenBank/DDBJ databases">
        <authorList>
            <person name="Jaros S."/>
            <person name="Januszkiewicz K."/>
            <person name="Wedrychowicz H."/>
        </authorList>
    </citation>
    <scope>NUCLEOTIDE SEQUENCE [LARGE SCALE GENOMIC DNA]</scope>
    <source>
        <strain evidence="3 4">CGMCC 1.8863</strain>
    </source>
</reference>
<dbReference type="Gene3D" id="3.40.50.720">
    <property type="entry name" value="NAD(P)-binding Rossmann-like Domain"/>
    <property type="match status" value="1"/>
</dbReference>
<keyword evidence="4" id="KW-1185">Reference proteome</keyword>
<protein>
    <submittedName>
        <fullName evidence="3">NADP oxidoreductase coenzyme F420-dependent</fullName>
    </submittedName>
</protein>
<dbReference type="Pfam" id="PF03807">
    <property type="entry name" value="F420_oxidored"/>
    <property type="match status" value="1"/>
</dbReference>
<dbReference type="SUPFAM" id="SSF48179">
    <property type="entry name" value="6-phosphogluconate dehydrogenase C-terminal domain-like"/>
    <property type="match status" value="1"/>
</dbReference>
<dbReference type="EMBL" id="FQYX01000029">
    <property type="protein sequence ID" value="SHJ65984.1"/>
    <property type="molecule type" value="Genomic_DNA"/>
</dbReference>
<sequence>MISIVILGSGNVAEHLLDTFLQFDTIVVKQLIGRSETSISSFTNKTVTSIGYDAIEEADVYIIAVSDDAIAEVAEKLAQKQGLVVHTSGSVPMQGLHPKNRRGVFYPLQTFSPGKKIDFKSVPICIEAENQKDITLLQQLAAIISDKVFEISSEQRKSIHLAAVFVNNFTNHLFHIGQQVCQENEVPFEVLLPLIKETVQKLEQLSPYDAQTGPARRNDSNTLERHQNQLNKNIYKDIYSLLSKSIKETYGQKL</sequence>
<dbReference type="InterPro" id="IPR008927">
    <property type="entry name" value="6-PGluconate_DH-like_C_sf"/>
</dbReference>
<dbReference type="PANTHER" id="PTHR40459:SF1">
    <property type="entry name" value="CONSERVED HYPOTHETICAL ALANINE AND LEUCINE RICH PROTEIN"/>
    <property type="match status" value="1"/>
</dbReference>
<gene>
    <name evidence="3" type="ORF">SAMN04487911_12939</name>
</gene>
<dbReference type="Proteomes" id="UP000184231">
    <property type="component" value="Unassembled WGS sequence"/>
</dbReference>